<name>A0A542ZUD0_RARFA</name>
<dbReference type="Proteomes" id="UP000315389">
    <property type="component" value="Unassembled WGS sequence"/>
</dbReference>
<organism evidence="4 5">
    <name type="scientific">Rarobacter faecitabidus</name>
    <dbReference type="NCBI Taxonomy" id="13243"/>
    <lineage>
        <taxon>Bacteria</taxon>
        <taxon>Bacillati</taxon>
        <taxon>Actinomycetota</taxon>
        <taxon>Actinomycetes</taxon>
        <taxon>Micrococcales</taxon>
        <taxon>Rarobacteraceae</taxon>
        <taxon>Rarobacter</taxon>
    </lineage>
</organism>
<feature type="chain" id="PRO_5038381034" evidence="2">
    <location>
        <begin position="20"/>
        <end position="208"/>
    </location>
</feature>
<dbReference type="AlphaFoldDB" id="A0A542ZUD0"/>
<evidence type="ECO:0000256" key="1">
    <source>
        <dbReference type="SAM" id="MobiDB-lite"/>
    </source>
</evidence>
<proteinExistence type="predicted"/>
<dbReference type="InterPro" id="IPR005183">
    <property type="entry name" value="DUF305_CopM-like"/>
</dbReference>
<dbReference type="PROSITE" id="PS51257">
    <property type="entry name" value="PROKAR_LIPOPROTEIN"/>
    <property type="match status" value="1"/>
</dbReference>
<protein>
    <submittedName>
        <fullName evidence="4">Uncharacterized protein (DUF305 family)</fullName>
    </submittedName>
</protein>
<evidence type="ECO:0000313" key="4">
    <source>
        <dbReference type="EMBL" id="TQL63961.1"/>
    </source>
</evidence>
<dbReference type="OrthoDB" id="26872at2"/>
<evidence type="ECO:0000256" key="2">
    <source>
        <dbReference type="SAM" id="SignalP"/>
    </source>
</evidence>
<evidence type="ECO:0000313" key="5">
    <source>
        <dbReference type="Proteomes" id="UP000315389"/>
    </source>
</evidence>
<dbReference type="RefSeq" id="WP_142118544.1">
    <property type="nucleotide sequence ID" value="NZ_BAAASV010000003.1"/>
</dbReference>
<keyword evidence="5" id="KW-1185">Reference proteome</keyword>
<dbReference type="Pfam" id="PF03713">
    <property type="entry name" value="DUF305"/>
    <property type="match status" value="1"/>
</dbReference>
<evidence type="ECO:0000259" key="3">
    <source>
        <dbReference type="Pfam" id="PF03713"/>
    </source>
</evidence>
<gene>
    <name evidence="4" type="ORF">FB461_0441</name>
</gene>
<feature type="signal peptide" evidence="2">
    <location>
        <begin position="1"/>
        <end position="19"/>
    </location>
</feature>
<dbReference type="Gene3D" id="1.20.1260.10">
    <property type="match status" value="1"/>
</dbReference>
<keyword evidence="2" id="KW-0732">Signal</keyword>
<dbReference type="PANTHER" id="PTHR36933:SF1">
    <property type="entry name" value="SLL0788 PROTEIN"/>
    <property type="match status" value="1"/>
</dbReference>
<dbReference type="InterPro" id="IPR012347">
    <property type="entry name" value="Ferritin-like"/>
</dbReference>
<feature type="domain" description="DUF305" evidence="3">
    <location>
        <begin position="55"/>
        <end position="203"/>
    </location>
</feature>
<accession>A0A542ZUD0</accession>
<dbReference type="EMBL" id="VFOS01000001">
    <property type="protein sequence ID" value="TQL63961.1"/>
    <property type="molecule type" value="Genomic_DNA"/>
</dbReference>
<dbReference type="PANTHER" id="PTHR36933">
    <property type="entry name" value="SLL0788 PROTEIN"/>
    <property type="match status" value="1"/>
</dbReference>
<reference evidence="4 5" key="1">
    <citation type="submission" date="2019-06" db="EMBL/GenBank/DDBJ databases">
        <title>Sequencing the genomes of 1000 actinobacteria strains.</title>
        <authorList>
            <person name="Klenk H.-P."/>
        </authorList>
    </citation>
    <scope>NUCLEOTIDE SEQUENCE [LARGE SCALE GENOMIC DNA]</scope>
    <source>
        <strain evidence="4 5">DSM 4813</strain>
    </source>
</reference>
<sequence>MKRRLTVAVGATALAVVLAACGTAPGSSESEETSATPTAAESVETGDVAGHNAADTEFVQMMIVHHEGAIEMADLIVERAQTEQVRELGERIRDAQGPEIEQMTGWLESWGEELPAEAEHGAMDHGGMDMGGMDQQEAMEAIRNAEGAEADRVFLELMIEHHRGAIEMAQAQVENGQHPDAIALAEDIITAQEAEITEMEQMLQDSWL</sequence>
<comment type="caution">
    <text evidence="4">The sequence shown here is derived from an EMBL/GenBank/DDBJ whole genome shotgun (WGS) entry which is preliminary data.</text>
</comment>
<feature type="region of interest" description="Disordered" evidence="1">
    <location>
        <begin position="24"/>
        <end position="45"/>
    </location>
</feature>